<evidence type="ECO:0000259" key="5">
    <source>
        <dbReference type="Pfam" id="PF01420"/>
    </source>
</evidence>
<feature type="coiled-coil region" evidence="4">
    <location>
        <begin position="170"/>
        <end position="197"/>
    </location>
</feature>
<dbReference type="CDD" id="cd17260">
    <property type="entry name" value="RMtype1_S_EcoEI-TRD1-CR1_like"/>
    <property type="match status" value="1"/>
</dbReference>
<feature type="domain" description="Type I restriction modification DNA specificity" evidence="5">
    <location>
        <begin position="8"/>
        <end position="184"/>
    </location>
</feature>
<dbReference type="Gene3D" id="3.90.220.20">
    <property type="entry name" value="DNA methylase specificity domains"/>
    <property type="match status" value="2"/>
</dbReference>
<dbReference type="EMBL" id="DSLG01000003">
    <property type="protein sequence ID" value="HEA86939.1"/>
    <property type="molecule type" value="Genomic_DNA"/>
</dbReference>
<feature type="domain" description="Type I restriction modification DNA specificity" evidence="5">
    <location>
        <begin position="212"/>
        <end position="379"/>
    </location>
</feature>
<comment type="similarity">
    <text evidence="1">Belongs to the type-I restriction system S methylase family.</text>
</comment>
<keyword evidence="4" id="KW-0175">Coiled coil</keyword>
<dbReference type="GO" id="GO:0003677">
    <property type="term" value="F:DNA binding"/>
    <property type="evidence" value="ECO:0007669"/>
    <property type="project" value="UniProtKB-KW"/>
</dbReference>
<organism evidence="6">
    <name type="scientific">candidate division WOR-3 bacterium</name>
    <dbReference type="NCBI Taxonomy" id="2052148"/>
    <lineage>
        <taxon>Bacteria</taxon>
        <taxon>Bacteria division WOR-3</taxon>
    </lineage>
</organism>
<dbReference type="SUPFAM" id="SSF116734">
    <property type="entry name" value="DNA methylase specificity domain"/>
    <property type="match status" value="2"/>
</dbReference>
<dbReference type="PANTHER" id="PTHR43140">
    <property type="entry name" value="TYPE-1 RESTRICTION ENZYME ECOKI SPECIFICITY PROTEIN"/>
    <property type="match status" value="1"/>
</dbReference>
<comment type="caution">
    <text evidence="6">The sequence shown here is derived from an EMBL/GenBank/DDBJ whole genome shotgun (WGS) entry which is preliminary data.</text>
</comment>
<dbReference type="GO" id="GO:0009307">
    <property type="term" value="P:DNA restriction-modification system"/>
    <property type="evidence" value="ECO:0007669"/>
    <property type="project" value="UniProtKB-KW"/>
</dbReference>
<keyword evidence="3" id="KW-0238">DNA-binding</keyword>
<keyword evidence="2" id="KW-0680">Restriction system</keyword>
<dbReference type="GO" id="GO:0004519">
    <property type="term" value="F:endonuclease activity"/>
    <property type="evidence" value="ECO:0007669"/>
    <property type="project" value="UniProtKB-KW"/>
</dbReference>
<evidence type="ECO:0000313" key="7">
    <source>
        <dbReference type="EMBL" id="HFJ53372.1"/>
    </source>
</evidence>
<dbReference type="EMBL" id="DSTU01000003">
    <property type="protein sequence ID" value="HFJ53372.1"/>
    <property type="molecule type" value="Genomic_DNA"/>
</dbReference>
<evidence type="ECO:0000256" key="4">
    <source>
        <dbReference type="SAM" id="Coils"/>
    </source>
</evidence>
<evidence type="ECO:0000313" key="6">
    <source>
        <dbReference type="EMBL" id="HEA86939.1"/>
    </source>
</evidence>
<dbReference type="InterPro" id="IPR051212">
    <property type="entry name" value="Type-I_RE_S_subunit"/>
</dbReference>
<dbReference type="PANTHER" id="PTHR43140:SF1">
    <property type="entry name" value="TYPE I RESTRICTION ENZYME ECOKI SPECIFICITY SUBUNIT"/>
    <property type="match status" value="1"/>
</dbReference>
<evidence type="ECO:0000256" key="1">
    <source>
        <dbReference type="ARBA" id="ARBA00010923"/>
    </source>
</evidence>
<feature type="coiled-coil region" evidence="4">
    <location>
        <begin position="351"/>
        <end position="385"/>
    </location>
</feature>
<reference evidence="6" key="1">
    <citation type="journal article" date="2020" name="mSystems">
        <title>Genome- and Community-Level Interaction Insights into Carbon Utilization and Element Cycling Functions of Hydrothermarchaeota in Hydrothermal Sediment.</title>
        <authorList>
            <person name="Zhou Z."/>
            <person name="Liu Y."/>
            <person name="Xu W."/>
            <person name="Pan J."/>
            <person name="Luo Z.H."/>
            <person name="Li M."/>
        </authorList>
    </citation>
    <scope>NUCLEOTIDE SEQUENCE [LARGE SCALE GENOMIC DNA]</scope>
    <source>
        <strain evidence="6">SpSt-265</strain>
        <strain evidence="7">SpSt-465</strain>
    </source>
</reference>
<proteinExistence type="inferred from homology"/>
<dbReference type="InterPro" id="IPR000055">
    <property type="entry name" value="Restrct_endonuc_typeI_TRD"/>
</dbReference>
<evidence type="ECO:0000256" key="2">
    <source>
        <dbReference type="ARBA" id="ARBA00022747"/>
    </source>
</evidence>
<evidence type="ECO:0000256" key="3">
    <source>
        <dbReference type="ARBA" id="ARBA00023125"/>
    </source>
</evidence>
<keyword evidence="6" id="KW-0255">Endonuclease</keyword>
<name>A0A7C1N9L2_UNCW3</name>
<gene>
    <name evidence="6" type="ORF">ENP94_02895</name>
    <name evidence="7" type="ORF">ENS16_01610</name>
</gene>
<sequence>MPEIHKLPEGWKLTKISEVCEINPRIPKEFQRLPEALTTFVPMAAVDEKTGSILNAKTVPYHKVAKGYTYFEENDVLFAKITPCMQNGKHAIARDLIDGIGFGSTEFHVLRPKRDKVIPEWIWYFIRQPCFLREAAAYFTGAVGQQRVPEYFLSQYVIPLPPLSVQQRIVAKVKELMDDVEKARTACERQLEAVKALPAAYLRQVFESEEAKKWERKRLGEVCEVTMGQSPPGHTYSDTPIGLPFFQGKADFGGYFPTVRVWCSHPIKIAEEGDVLISVRAPVGPVNMSNLKCCIGRGLAAIRCRNNPLNWYVFWYLRFLEPQMSLVGSGSTFNAVTYEELYEISIPLPPLSVQQRIVAELREKMAEVEKLRQTIEKQLETINALPQAILRKAFRGEL</sequence>
<accession>A0A7C1N9L2</accession>
<keyword evidence="6" id="KW-0378">Hydrolase</keyword>
<dbReference type="Pfam" id="PF01420">
    <property type="entry name" value="Methylase_S"/>
    <property type="match status" value="2"/>
</dbReference>
<keyword evidence="6" id="KW-0540">Nuclease</keyword>
<dbReference type="AlphaFoldDB" id="A0A7C1N9L2"/>
<dbReference type="InterPro" id="IPR044946">
    <property type="entry name" value="Restrct_endonuc_typeI_TRD_sf"/>
</dbReference>
<protein>
    <submittedName>
        <fullName evidence="6">Restriction endonuclease subunit S</fullName>
    </submittedName>
</protein>